<organism evidence="2 3">
    <name type="scientific">Orchesella dallaii</name>
    <dbReference type="NCBI Taxonomy" id="48710"/>
    <lineage>
        <taxon>Eukaryota</taxon>
        <taxon>Metazoa</taxon>
        <taxon>Ecdysozoa</taxon>
        <taxon>Arthropoda</taxon>
        <taxon>Hexapoda</taxon>
        <taxon>Collembola</taxon>
        <taxon>Entomobryomorpha</taxon>
        <taxon>Entomobryoidea</taxon>
        <taxon>Orchesellidae</taxon>
        <taxon>Orchesellinae</taxon>
        <taxon>Orchesella</taxon>
    </lineage>
</organism>
<dbReference type="Proteomes" id="UP001642540">
    <property type="component" value="Unassembled WGS sequence"/>
</dbReference>
<dbReference type="InterPro" id="IPR000488">
    <property type="entry name" value="Death_dom"/>
</dbReference>
<evidence type="ECO:0000259" key="1">
    <source>
        <dbReference type="PROSITE" id="PS50017"/>
    </source>
</evidence>
<feature type="domain" description="Death" evidence="1">
    <location>
        <begin position="69"/>
        <end position="107"/>
    </location>
</feature>
<evidence type="ECO:0000313" key="2">
    <source>
        <dbReference type="EMBL" id="CAL8124097.1"/>
    </source>
</evidence>
<dbReference type="SUPFAM" id="SSF47986">
    <property type="entry name" value="DEATH domain"/>
    <property type="match status" value="1"/>
</dbReference>
<gene>
    <name evidence="2" type="ORF">ODALV1_LOCUS20460</name>
</gene>
<name>A0ABP1RAT3_9HEXA</name>
<comment type="caution">
    <text evidence="2">The sequence shown here is derived from an EMBL/GenBank/DDBJ whole genome shotgun (WGS) entry which is preliminary data.</text>
</comment>
<protein>
    <recommendedName>
        <fullName evidence="1">Death domain-containing protein</fullName>
    </recommendedName>
</protein>
<reference evidence="2 3" key="1">
    <citation type="submission" date="2024-08" db="EMBL/GenBank/DDBJ databases">
        <authorList>
            <person name="Cucini C."/>
            <person name="Frati F."/>
        </authorList>
    </citation>
    <scope>NUCLEOTIDE SEQUENCE [LARGE SCALE GENOMIC DNA]</scope>
</reference>
<dbReference type="Pfam" id="PF00531">
    <property type="entry name" value="Death"/>
    <property type="match status" value="1"/>
</dbReference>
<proteinExistence type="predicted"/>
<dbReference type="EMBL" id="CAXLJM020000068">
    <property type="protein sequence ID" value="CAL8124097.1"/>
    <property type="molecule type" value="Genomic_DNA"/>
</dbReference>
<sequence>MSKPWEKYLVGDEPCTYLRIEQSLSKSTSVSLLWQKLPDVARTLEFSGSGMIVTKVMLNIQSHSGHLQEILTNWRSKKPTQATLGNLINVLRNHQLNECAEVLIKEFGT</sequence>
<dbReference type="PROSITE" id="PS50017">
    <property type="entry name" value="DEATH_DOMAIN"/>
    <property type="match status" value="1"/>
</dbReference>
<dbReference type="Gene3D" id="1.10.533.10">
    <property type="entry name" value="Death Domain, Fas"/>
    <property type="match status" value="1"/>
</dbReference>
<dbReference type="InterPro" id="IPR011029">
    <property type="entry name" value="DEATH-like_dom_sf"/>
</dbReference>
<dbReference type="CDD" id="cd01670">
    <property type="entry name" value="Death"/>
    <property type="match status" value="1"/>
</dbReference>
<keyword evidence="3" id="KW-1185">Reference proteome</keyword>
<accession>A0ABP1RAT3</accession>
<evidence type="ECO:0000313" key="3">
    <source>
        <dbReference type="Proteomes" id="UP001642540"/>
    </source>
</evidence>